<sequence length="72" mass="7605">MVLNPDENRLVPDWTASSYSQSNGGECIEWAPKHAAATGEVLVRDSKTPGGPHLTLSPKSFAGLVAFAKTHG</sequence>
<evidence type="ECO:0000313" key="3">
    <source>
        <dbReference type="Proteomes" id="UP000175971"/>
    </source>
</evidence>
<protein>
    <recommendedName>
        <fullName evidence="1">DUF397 domain-containing protein</fullName>
    </recommendedName>
</protein>
<proteinExistence type="predicted"/>
<name>A0A1E7LIK1_9ACTN</name>
<gene>
    <name evidence="2" type="ORF">AN221_35070</name>
</gene>
<dbReference type="EMBL" id="LJGZ01000105">
    <property type="protein sequence ID" value="OEV16027.1"/>
    <property type="molecule type" value="Genomic_DNA"/>
</dbReference>
<dbReference type="Proteomes" id="UP000175971">
    <property type="component" value="Unassembled WGS sequence"/>
</dbReference>
<keyword evidence="3" id="KW-1185">Reference proteome</keyword>
<evidence type="ECO:0000259" key="1">
    <source>
        <dbReference type="Pfam" id="PF04149"/>
    </source>
</evidence>
<dbReference type="PATRIC" id="fig|518642.7.peg.4205"/>
<dbReference type="InterPro" id="IPR007278">
    <property type="entry name" value="DUF397"/>
</dbReference>
<evidence type="ECO:0000313" key="2">
    <source>
        <dbReference type="EMBL" id="OEV16027.1"/>
    </source>
</evidence>
<accession>A0A1E7LIK1</accession>
<feature type="domain" description="DUF397" evidence="1">
    <location>
        <begin position="13"/>
        <end position="69"/>
    </location>
</feature>
<organism evidence="2 3">
    <name type="scientific">Streptomyces nanshensis</name>
    <dbReference type="NCBI Taxonomy" id="518642"/>
    <lineage>
        <taxon>Bacteria</taxon>
        <taxon>Bacillati</taxon>
        <taxon>Actinomycetota</taxon>
        <taxon>Actinomycetes</taxon>
        <taxon>Kitasatosporales</taxon>
        <taxon>Streptomycetaceae</taxon>
        <taxon>Streptomyces</taxon>
    </lineage>
</organism>
<dbReference type="OrthoDB" id="4570646at2"/>
<dbReference type="Pfam" id="PF04149">
    <property type="entry name" value="DUF397"/>
    <property type="match status" value="1"/>
</dbReference>
<dbReference type="AlphaFoldDB" id="A0A1E7LIK1"/>
<comment type="caution">
    <text evidence="2">The sequence shown here is derived from an EMBL/GenBank/DDBJ whole genome shotgun (WGS) entry which is preliminary data.</text>
</comment>
<reference evidence="2 3" key="1">
    <citation type="journal article" date="2016" name="Front. Microbiol.">
        <title>Comparative Genomics Analysis of Streptomyces Species Reveals Their Adaptation to the Marine Environment and Their Diversity at the Genomic Level.</title>
        <authorList>
            <person name="Tian X."/>
            <person name="Zhang Z."/>
            <person name="Yang T."/>
            <person name="Chen M."/>
            <person name="Li J."/>
            <person name="Chen F."/>
            <person name="Yang J."/>
            <person name="Li W."/>
            <person name="Zhang B."/>
            <person name="Zhang Z."/>
            <person name="Wu J."/>
            <person name="Zhang C."/>
            <person name="Long L."/>
            <person name="Xiao J."/>
        </authorList>
    </citation>
    <scope>NUCLEOTIDE SEQUENCE [LARGE SCALE GENOMIC DNA]</scope>
    <source>
        <strain evidence="2 3">SCSIO M10372</strain>
    </source>
</reference>
<dbReference type="RefSeq" id="WP_070204247.1">
    <property type="nucleotide sequence ID" value="NZ_LJGZ01000105.1"/>
</dbReference>